<reference evidence="2" key="1">
    <citation type="journal article" date="2023" name="Nat. Plants">
        <title>Single-cell RNA sequencing provides a high-resolution roadmap for understanding the multicellular compartmentation of specialized metabolism.</title>
        <authorList>
            <person name="Sun S."/>
            <person name="Shen X."/>
            <person name="Li Y."/>
            <person name="Li Y."/>
            <person name="Wang S."/>
            <person name="Li R."/>
            <person name="Zhang H."/>
            <person name="Shen G."/>
            <person name="Guo B."/>
            <person name="Wei J."/>
            <person name="Xu J."/>
            <person name="St-Pierre B."/>
            <person name="Chen S."/>
            <person name="Sun C."/>
        </authorList>
    </citation>
    <scope>NUCLEOTIDE SEQUENCE [LARGE SCALE GENOMIC DNA]</scope>
</reference>
<comment type="caution">
    <text evidence="1">The sequence shown here is derived from an EMBL/GenBank/DDBJ whole genome shotgun (WGS) entry which is preliminary data.</text>
</comment>
<protein>
    <submittedName>
        <fullName evidence="1">Uncharacterized protein</fullName>
    </submittedName>
</protein>
<accession>A0ACB9ZZY3</accession>
<keyword evidence="2" id="KW-1185">Reference proteome</keyword>
<dbReference type="EMBL" id="CM044707">
    <property type="protein sequence ID" value="KAI5653403.1"/>
    <property type="molecule type" value="Genomic_DNA"/>
</dbReference>
<evidence type="ECO:0000313" key="2">
    <source>
        <dbReference type="Proteomes" id="UP001060085"/>
    </source>
</evidence>
<gene>
    <name evidence="1" type="ORF">M9H77_30590</name>
</gene>
<sequence>MDLGVLRGSEPVYTPSGDCGHMASMTHFTTQEDRTVRNQSPVRRPLPTDMLGKCTIDLDPVDRGRNTMGGLGPRRSGVAAVPMCLDSLRLSGYAQTLQKNTHKNTRAYELTERLSLMSFKYFSPFKGLDNRIWLIEPTWATGFFNLGIFHL</sequence>
<organism evidence="1 2">
    <name type="scientific">Catharanthus roseus</name>
    <name type="common">Madagascar periwinkle</name>
    <name type="synonym">Vinca rosea</name>
    <dbReference type="NCBI Taxonomy" id="4058"/>
    <lineage>
        <taxon>Eukaryota</taxon>
        <taxon>Viridiplantae</taxon>
        <taxon>Streptophyta</taxon>
        <taxon>Embryophyta</taxon>
        <taxon>Tracheophyta</taxon>
        <taxon>Spermatophyta</taxon>
        <taxon>Magnoliopsida</taxon>
        <taxon>eudicotyledons</taxon>
        <taxon>Gunneridae</taxon>
        <taxon>Pentapetalae</taxon>
        <taxon>asterids</taxon>
        <taxon>lamiids</taxon>
        <taxon>Gentianales</taxon>
        <taxon>Apocynaceae</taxon>
        <taxon>Rauvolfioideae</taxon>
        <taxon>Vinceae</taxon>
        <taxon>Catharanthinae</taxon>
        <taxon>Catharanthus</taxon>
    </lineage>
</organism>
<evidence type="ECO:0000313" key="1">
    <source>
        <dbReference type="EMBL" id="KAI5653403.1"/>
    </source>
</evidence>
<proteinExistence type="predicted"/>
<dbReference type="Proteomes" id="UP001060085">
    <property type="component" value="Linkage Group LG07"/>
</dbReference>
<name>A0ACB9ZZY3_CATRO</name>